<dbReference type="InterPro" id="IPR052029">
    <property type="entry name" value="PpiD_chaperone"/>
</dbReference>
<evidence type="ECO:0000256" key="2">
    <source>
        <dbReference type="ARBA" id="ARBA00018370"/>
    </source>
</evidence>
<dbReference type="STRING" id="1235591.CAK95_23075"/>
<evidence type="ECO:0000313" key="17">
    <source>
        <dbReference type="EMBL" id="ARQ01664.1"/>
    </source>
</evidence>
<evidence type="ECO:0000256" key="7">
    <source>
        <dbReference type="ARBA" id="ARBA00023136"/>
    </source>
</evidence>
<sequence length="631" mass="69650">MHTATRNWLGRLVTGLLLGLIAVSFAVWGVGDIFRGFGQSTVAKIGSTEIGVEQFRQNYNDRLQQLIRQVGRPIPPDQARALGLPRQMLGQMLAEAAVDENVRTLRLNLPNEVIADRIRNDPSFRGITGQFDRARFEAIIRQAGYTEGRYVAEQRKQLLRQQIVRALVSDLAPPAVTVDAQNRYLNELRSLDYIVLGPEQAGDIPEPTPEQLTKYFDERKTLFRAPEFRKADLIVLSPDEVTKTIEVSDADAKKVYDADPTRYTTPERREVQQIVFPNEDDARAAAQKLTQGTTFEQLASERGLKDGDFNLGLVSKSQILDPAIADAAFSLKSGQVSEPVKGRFGTALVRVGKVEAEVKRDMSEVMAEIKRDLANERARREVRTLFDKMEDERISGGSIADLAKKLNLPVRTIDAIDRAGRGPDGNPVADLPAGANLPSAIFASEPGVENDPIQLPNGAGYVWFEVLSVTPSRERPLDEVRDRVVERWRNDQVVEKLKEKAKEAVEKLKVSSISETAAAFNTKPQFIASLRRDRTQGNFPANALEAVFQTPKDSAGSSEGDEPTQWIVFRVTGVTVPPVAPGSPEARRLEGNLTNAYSEDLIAQYITSIQNDLGATINEAALNQVIGGTTN</sequence>
<keyword evidence="18" id="KW-1185">Reference proteome</keyword>
<dbReference type="InterPro" id="IPR000297">
    <property type="entry name" value="PPIase_PpiC"/>
</dbReference>
<evidence type="ECO:0000256" key="11">
    <source>
        <dbReference type="ARBA" id="ARBA00038408"/>
    </source>
</evidence>
<dbReference type="SUPFAM" id="SSF109998">
    <property type="entry name" value="Triger factor/SurA peptide-binding domain-like"/>
    <property type="match status" value="1"/>
</dbReference>
<dbReference type="Pfam" id="PF13624">
    <property type="entry name" value="SurA_N_3"/>
    <property type="match status" value="1"/>
</dbReference>
<name>A0A1W6ZWB0_9HYPH</name>
<keyword evidence="14 17" id="KW-0413">Isomerase</keyword>
<dbReference type="OrthoDB" id="9768393at2"/>
<gene>
    <name evidence="17" type="ORF">CAK95_23075</name>
</gene>
<reference evidence="17 18" key="1">
    <citation type="submission" date="2017-05" db="EMBL/GenBank/DDBJ databases">
        <title>Full genome sequence of Pseudorhodoplanes sinuspersici.</title>
        <authorList>
            <person name="Dastgheib S.M.M."/>
            <person name="Shavandi M."/>
            <person name="Tirandaz H."/>
        </authorList>
    </citation>
    <scope>NUCLEOTIDE SEQUENCE [LARGE SCALE GENOMIC DNA]</scope>
    <source>
        <strain evidence="17 18">RIPI110</strain>
    </source>
</reference>
<evidence type="ECO:0000256" key="14">
    <source>
        <dbReference type="PROSITE-ProRule" id="PRU00278"/>
    </source>
</evidence>
<dbReference type="PROSITE" id="PS50198">
    <property type="entry name" value="PPIC_PPIASE_2"/>
    <property type="match status" value="1"/>
</dbReference>
<dbReference type="Pfam" id="PF13145">
    <property type="entry name" value="Rotamase_2"/>
    <property type="match status" value="1"/>
</dbReference>
<dbReference type="GO" id="GO:0005886">
    <property type="term" value="C:plasma membrane"/>
    <property type="evidence" value="ECO:0007669"/>
    <property type="project" value="UniProtKB-SubCell"/>
</dbReference>
<dbReference type="KEGG" id="psin:CAK95_23075"/>
<keyword evidence="4" id="KW-0997">Cell inner membrane</keyword>
<dbReference type="RefSeq" id="WP_086090055.1">
    <property type="nucleotide sequence ID" value="NZ_CP021112.1"/>
</dbReference>
<keyword evidence="7 15" id="KW-0472">Membrane</keyword>
<dbReference type="Proteomes" id="UP000194137">
    <property type="component" value="Chromosome"/>
</dbReference>
<dbReference type="InterPro" id="IPR046357">
    <property type="entry name" value="PPIase_dom_sf"/>
</dbReference>
<organism evidence="17 18">
    <name type="scientific">Pseudorhodoplanes sinuspersici</name>
    <dbReference type="NCBI Taxonomy" id="1235591"/>
    <lineage>
        <taxon>Bacteria</taxon>
        <taxon>Pseudomonadati</taxon>
        <taxon>Pseudomonadota</taxon>
        <taxon>Alphaproteobacteria</taxon>
        <taxon>Hyphomicrobiales</taxon>
        <taxon>Pseudorhodoplanes</taxon>
    </lineage>
</organism>
<dbReference type="InterPro" id="IPR027304">
    <property type="entry name" value="Trigger_fact/SurA_dom_sf"/>
</dbReference>
<feature type="transmembrane region" description="Helical" evidence="15">
    <location>
        <begin position="12"/>
        <end position="31"/>
    </location>
</feature>
<dbReference type="AlphaFoldDB" id="A0A1W6ZWB0"/>
<proteinExistence type="inferred from homology"/>
<evidence type="ECO:0000256" key="13">
    <source>
        <dbReference type="ARBA" id="ARBA00042775"/>
    </source>
</evidence>
<evidence type="ECO:0000256" key="12">
    <source>
        <dbReference type="ARBA" id="ARBA00040743"/>
    </source>
</evidence>
<dbReference type="SUPFAM" id="SSF54534">
    <property type="entry name" value="FKBP-like"/>
    <property type="match status" value="1"/>
</dbReference>
<evidence type="ECO:0000256" key="6">
    <source>
        <dbReference type="ARBA" id="ARBA00022989"/>
    </source>
</evidence>
<evidence type="ECO:0000313" key="18">
    <source>
        <dbReference type="Proteomes" id="UP000194137"/>
    </source>
</evidence>
<dbReference type="PANTHER" id="PTHR47529">
    <property type="entry name" value="PEPTIDYL-PROLYL CIS-TRANS ISOMERASE D"/>
    <property type="match status" value="1"/>
</dbReference>
<keyword evidence="14" id="KW-0697">Rotamase</keyword>
<evidence type="ECO:0000256" key="5">
    <source>
        <dbReference type="ARBA" id="ARBA00022692"/>
    </source>
</evidence>
<dbReference type="PANTHER" id="PTHR47529:SF1">
    <property type="entry name" value="PERIPLASMIC CHAPERONE PPID"/>
    <property type="match status" value="1"/>
</dbReference>
<keyword evidence="8" id="KW-0143">Chaperone</keyword>
<evidence type="ECO:0000256" key="15">
    <source>
        <dbReference type="SAM" id="Phobius"/>
    </source>
</evidence>
<feature type="domain" description="PpiC" evidence="16">
    <location>
        <begin position="266"/>
        <end position="353"/>
    </location>
</feature>
<evidence type="ECO:0000256" key="9">
    <source>
        <dbReference type="ARBA" id="ARBA00030642"/>
    </source>
</evidence>
<evidence type="ECO:0000256" key="8">
    <source>
        <dbReference type="ARBA" id="ARBA00023186"/>
    </source>
</evidence>
<accession>A0A1W6ZWB0</accession>
<evidence type="ECO:0000256" key="10">
    <source>
        <dbReference type="ARBA" id="ARBA00031484"/>
    </source>
</evidence>
<evidence type="ECO:0000256" key="3">
    <source>
        <dbReference type="ARBA" id="ARBA00022475"/>
    </source>
</evidence>
<keyword evidence="5 15" id="KW-0812">Transmembrane</keyword>
<evidence type="ECO:0000259" key="16">
    <source>
        <dbReference type="PROSITE" id="PS50198"/>
    </source>
</evidence>
<dbReference type="EMBL" id="CP021112">
    <property type="protein sequence ID" value="ARQ01664.1"/>
    <property type="molecule type" value="Genomic_DNA"/>
</dbReference>
<comment type="similarity">
    <text evidence="11">Belongs to the PpiD chaperone family.</text>
</comment>
<evidence type="ECO:0000256" key="1">
    <source>
        <dbReference type="ARBA" id="ARBA00004382"/>
    </source>
</evidence>
<dbReference type="GO" id="GO:0003755">
    <property type="term" value="F:peptidyl-prolyl cis-trans isomerase activity"/>
    <property type="evidence" value="ECO:0007669"/>
    <property type="project" value="UniProtKB-KW"/>
</dbReference>
<dbReference type="Gene3D" id="3.10.50.40">
    <property type="match status" value="1"/>
</dbReference>
<keyword evidence="3" id="KW-1003">Cell membrane</keyword>
<protein>
    <recommendedName>
        <fullName evidence="2">Parvulin-like PPIase</fullName>
    </recommendedName>
    <alternativeName>
        <fullName evidence="9">Peptidyl-prolyl cis-trans isomerase plp</fullName>
    </alternativeName>
    <alternativeName>
        <fullName evidence="12">Periplasmic chaperone PpiD</fullName>
    </alternativeName>
    <alternativeName>
        <fullName evidence="13">Periplasmic folding chaperone</fullName>
    </alternativeName>
    <alternativeName>
        <fullName evidence="10">Rotamase plp</fullName>
    </alternativeName>
</protein>
<keyword evidence="6 15" id="KW-1133">Transmembrane helix</keyword>
<evidence type="ECO:0000256" key="4">
    <source>
        <dbReference type="ARBA" id="ARBA00022519"/>
    </source>
</evidence>
<comment type="subcellular location">
    <subcellularLocation>
        <location evidence="1">Cell inner membrane</location>
        <topology evidence="1">Single-pass type II membrane protein</topology>
        <orientation evidence="1">Periplasmic side</orientation>
    </subcellularLocation>
</comment>